<dbReference type="KEGG" id="cfm:BJL90_10505"/>
<dbReference type="Pfam" id="PF01476">
    <property type="entry name" value="LysM"/>
    <property type="match status" value="1"/>
</dbReference>
<reference evidence="4 6" key="2">
    <citation type="submission" date="2017-03" db="EMBL/GenBank/DDBJ databases">
        <title>Complete sequence of Clostridium formicaceticum DSM 92.</title>
        <authorList>
            <person name="Poehlein A."/>
            <person name="Karl M."/>
            <person name="Bengelsdorf F.R."/>
            <person name="Duerre P."/>
            <person name="Daniel R."/>
        </authorList>
    </citation>
    <scope>NUCLEOTIDE SEQUENCE [LARGE SCALE GENOMIC DNA]</scope>
    <source>
        <strain evidence="4 6">DSM 92</strain>
    </source>
</reference>
<keyword evidence="5" id="KW-1185">Reference proteome</keyword>
<organism evidence="4 6">
    <name type="scientific">Clostridium formicaceticum</name>
    <dbReference type="NCBI Taxonomy" id="1497"/>
    <lineage>
        <taxon>Bacteria</taxon>
        <taxon>Bacillati</taxon>
        <taxon>Bacillota</taxon>
        <taxon>Clostridia</taxon>
        <taxon>Eubacteriales</taxon>
        <taxon>Clostridiaceae</taxon>
        <taxon>Clostridium</taxon>
    </lineage>
</organism>
<dbReference type="EMBL" id="CP020559">
    <property type="protein sequence ID" value="ARE86682.1"/>
    <property type="molecule type" value="Genomic_DNA"/>
</dbReference>
<sequence length="356" mass="39834">MFLATYNFENIGTCPQLQFLKGSPLFQNLQPLKPYTPLLIYAKIFGSLAERLVYMKIQSNKWWIGIMSITLIVVVIASVQIANAPNTEIKGSATEVEEYLEEEAEEWVYESATEEETEEDVKTNDFLTGKVKKDLQTAASSITSEEVVTVEASRSTSNTVDMSPITSDRYTVKSGDTLFLVAQRANLSLQELKSMNNISTDTIYVGQVLETKKITQSVNVAQASSNTVVTRGSQRDDDIYWLSRIIHAEAQGEPYQGKVAVGNVVLNRVRSGNFPNSIYGVIFDRQDGYVQFSPVIDGTIHNTPDRDSIQAATDALNGVRPVGEALYFLNPRKATNFWIVANRRFMKTIGDHDFYY</sequence>
<dbReference type="AlphaFoldDB" id="A0AAC9WFA7"/>
<dbReference type="EMBL" id="CP017603">
    <property type="protein sequence ID" value="AOY76295.1"/>
    <property type="molecule type" value="Genomic_DNA"/>
</dbReference>
<evidence type="ECO:0000256" key="1">
    <source>
        <dbReference type="SAM" id="Phobius"/>
    </source>
</evidence>
<accession>A0AAC9WFA7</accession>
<dbReference type="Pfam" id="PF07486">
    <property type="entry name" value="Hydrolase_2"/>
    <property type="match status" value="1"/>
</dbReference>
<keyword evidence="1" id="KW-1133">Transmembrane helix</keyword>
<gene>
    <name evidence="4" type="primary">sleB_2</name>
    <name evidence="3" type="ORF">BJL90_10505</name>
    <name evidence="4" type="ORF">CLFO_10080</name>
</gene>
<dbReference type="Proteomes" id="UP000177894">
    <property type="component" value="Chromosome"/>
</dbReference>
<dbReference type="Gene3D" id="6.20.240.60">
    <property type="match status" value="1"/>
</dbReference>
<proteinExistence type="predicted"/>
<dbReference type="InterPro" id="IPR036779">
    <property type="entry name" value="LysM_dom_sf"/>
</dbReference>
<evidence type="ECO:0000313" key="4">
    <source>
        <dbReference type="EMBL" id="ARE86682.1"/>
    </source>
</evidence>
<reference evidence="3 5" key="1">
    <citation type="submission" date="2016-10" db="EMBL/GenBank/DDBJ databases">
        <title>Complete Genome Sequence of Acetogen Clostridium formicoaceticum ATCC 27076.</title>
        <authorList>
            <person name="Bao T."/>
            <person name="Cheng C."/>
            <person name="Zhao J."/>
            <person name="Yang S.-T."/>
            <person name="Wang J."/>
            <person name="Wang M."/>
        </authorList>
    </citation>
    <scope>NUCLEOTIDE SEQUENCE [LARGE SCALE GENOMIC DNA]</scope>
    <source>
        <strain evidence="3 5">ATCC 27076</strain>
    </source>
</reference>
<dbReference type="CDD" id="cd00118">
    <property type="entry name" value="LysM"/>
    <property type="match status" value="1"/>
</dbReference>
<dbReference type="SMART" id="SM00257">
    <property type="entry name" value="LysM"/>
    <property type="match status" value="1"/>
</dbReference>
<dbReference type="Gene3D" id="3.10.350.10">
    <property type="entry name" value="LysM domain"/>
    <property type="match status" value="1"/>
</dbReference>
<evidence type="ECO:0000313" key="6">
    <source>
        <dbReference type="Proteomes" id="UP000192478"/>
    </source>
</evidence>
<dbReference type="Gene3D" id="1.10.10.2520">
    <property type="entry name" value="Cell wall hydrolase SleB, domain 1"/>
    <property type="match status" value="1"/>
</dbReference>
<dbReference type="InterPro" id="IPR018392">
    <property type="entry name" value="LysM"/>
</dbReference>
<evidence type="ECO:0000259" key="2">
    <source>
        <dbReference type="PROSITE" id="PS51782"/>
    </source>
</evidence>
<dbReference type="Proteomes" id="UP000192478">
    <property type="component" value="Chromosome"/>
</dbReference>
<keyword evidence="1" id="KW-0812">Transmembrane</keyword>
<evidence type="ECO:0000313" key="3">
    <source>
        <dbReference type="EMBL" id="AOY76295.1"/>
    </source>
</evidence>
<feature type="transmembrane region" description="Helical" evidence="1">
    <location>
        <begin position="62"/>
        <end position="82"/>
    </location>
</feature>
<feature type="domain" description="LysM" evidence="2">
    <location>
        <begin position="168"/>
        <end position="211"/>
    </location>
</feature>
<keyword evidence="1" id="KW-0472">Membrane</keyword>
<dbReference type="InterPro" id="IPR042047">
    <property type="entry name" value="SleB_dom1"/>
</dbReference>
<dbReference type="GO" id="GO:0016787">
    <property type="term" value="F:hydrolase activity"/>
    <property type="evidence" value="ECO:0007669"/>
    <property type="project" value="InterPro"/>
</dbReference>
<name>A0AAC9WFA7_9CLOT</name>
<protein>
    <submittedName>
        <fullName evidence="4">Spore cortex-lytic enzyme</fullName>
    </submittedName>
</protein>
<evidence type="ECO:0000313" key="5">
    <source>
        <dbReference type="Proteomes" id="UP000177894"/>
    </source>
</evidence>
<dbReference type="PROSITE" id="PS51782">
    <property type="entry name" value="LYSM"/>
    <property type="match status" value="1"/>
</dbReference>
<dbReference type="SUPFAM" id="SSF54106">
    <property type="entry name" value="LysM domain"/>
    <property type="match status" value="1"/>
</dbReference>
<dbReference type="InterPro" id="IPR011105">
    <property type="entry name" value="Cell_wall_hydrolase_SleB"/>
</dbReference>